<feature type="domain" description="Response regulatory" evidence="2">
    <location>
        <begin position="6"/>
        <end position="127"/>
    </location>
</feature>
<dbReference type="KEGG" id="sgb:WQO_19710"/>
<dbReference type="SMART" id="SM00448">
    <property type="entry name" value="REC"/>
    <property type="match status" value="1"/>
</dbReference>
<name>A0A0U2T044_STRGL</name>
<organism evidence="3 4">
    <name type="scientific">Streptomyces globisporus C-1027</name>
    <dbReference type="NCBI Taxonomy" id="1172567"/>
    <lineage>
        <taxon>Bacteria</taxon>
        <taxon>Bacillati</taxon>
        <taxon>Actinomycetota</taxon>
        <taxon>Actinomycetes</taxon>
        <taxon>Kitasatosporales</taxon>
        <taxon>Streptomycetaceae</taxon>
        <taxon>Streptomyces</taxon>
    </lineage>
</organism>
<dbReference type="InterPro" id="IPR001789">
    <property type="entry name" value="Sig_transdc_resp-reg_receiver"/>
</dbReference>
<dbReference type="RefSeq" id="WP_010055969.1">
    <property type="nucleotide sequence ID" value="NZ_CP013738.1"/>
</dbReference>
<keyword evidence="1" id="KW-0597">Phosphoprotein</keyword>
<feature type="modified residue" description="4-aspartylphosphate" evidence="1">
    <location>
        <position position="60"/>
    </location>
</feature>
<dbReference type="GeneID" id="27784603"/>
<dbReference type="GO" id="GO:0000160">
    <property type="term" value="P:phosphorelay signal transduction system"/>
    <property type="evidence" value="ECO:0007669"/>
    <property type="project" value="InterPro"/>
</dbReference>
<proteinExistence type="predicted"/>
<evidence type="ECO:0000313" key="4">
    <source>
        <dbReference type="Proteomes" id="UP000064183"/>
    </source>
</evidence>
<dbReference type="InterPro" id="IPR011006">
    <property type="entry name" value="CheY-like_superfamily"/>
</dbReference>
<protein>
    <submittedName>
        <fullName evidence="3">Transcriptional regulator</fullName>
    </submittedName>
</protein>
<dbReference type="PANTHER" id="PTHR44520">
    <property type="entry name" value="RESPONSE REGULATOR RCP1-RELATED"/>
    <property type="match status" value="1"/>
</dbReference>
<dbReference type="STRING" id="1172567.WQO_19710"/>
<dbReference type="InterPro" id="IPR052893">
    <property type="entry name" value="TCS_response_regulator"/>
</dbReference>
<gene>
    <name evidence="3" type="ORF">WQO_19710</name>
</gene>
<dbReference type="AlphaFoldDB" id="A0A0U2T044"/>
<evidence type="ECO:0000256" key="1">
    <source>
        <dbReference type="PROSITE-ProRule" id="PRU00169"/>
    </source>
</evidence>
<accession>A0A0U2T044</accession>
<sequence>MTGGGLILVVEDSEEDTEAIQRALSRSHPFLDLEFAPRSEDVLPRLLDPAARTPDLLLLDLNMPGMDGLTLLSSLRAHTTCASLTVVVFTSSTASAEEDACYAAGADSYIYKPVNFELFQTVLQGAVDFWLPRAADGAVTAAPPAAPPA</sequence>
<evidence type="ECO:0000313" key="3">
    <source>
        <dbReference type="EMBL" id="ALU95344.1"/>
    </source>
</evidence>
<evidence type="ECO:0000259" key="2">
    <source>
        <dbReference type="PROSITE" id="PS50110"/>
    </source>
</evidence>
<dbReference type="EMBL" id="CP013738">
    <property type="protein sequence ID" value="ALU95344.1"/>
    <property type="molecule type" value="Genomic_DNA"/>
</dbReference>
<dbReference type="PROSITE" id="PS50110">
    <property type="entry name" value="RESPONSE_REGULATORY"/>
    <property type="match status" value="1"/>
</dbReference>
<dbReference type="Proteomes" id="UP000064183">
    <property type="component" value="Chromosome"/>
</dbReference>
<dbReference type="Gene3D" id="3.40.50.2300">
    <property type="match status" value="1"/>
</dbReference>
<reference evidence="3 4" key="1">
    <citation type="journal article" date="2012" name="J. Bacteriol.">
        <title>Draft genome sequence of Streptomyces globisporus C-1027, which produces an antitumor antibiotic consisting of a nine-membered enediyne with a chromoprotein.</title>
        <authorList>
            <person name="Wang L."/>
            <person name="Wang S."/>
            <person name="He Q."/>
            <person name="Yu T."/>
            <person name="Li Q."/>
            <person name="Hong B."/>
        </authorList>
    </citation>
    <scope>NUCLEOTIDE SEQUENCE [LARGE SCALE GENOMIC DNA]</scope>
    <source>
        <strain evidence="3 4">C-1027</strain>
    </source>
</reference>
<dbReference type="SUPFAM" id="SSF52172">
    <property type="entry name" value="CheY-like"/>
    <property type="match status" value="1"/>
</dbReference>
<dbReference type="Pfam" id="PF00072">
    <property type="entry name" value="Response_reg"/>
    <property type="match status" value="1"/>
</dbReference>